<dbReference type="InterPro" id="IPR036397">
    <property type="entry name" value="RNaseH_sf"/>
</dbReference>
<dbReference type="GO" id="GO:0043137">
    <property type="term" value="P:DNA replication, removal of RNA primer"/>
    <property type="evidence" value="ECO:0007669"/>
    <property type="project" value="TreeGrafter"/>
</dbReference>
<dbReference type="PANTHER" id="PTHR10642">
    <property type="entry name" value="RIBONUCLEASE H1"/>
    <property type="match status" value="1"/>
</dbReference>
<gene>
    <name evidence="11" type="primary">rnhA</name>
    <name evidence="13" type="ORF">ENV54_09305</name>
</gene>
<comment type="subunit">
    <text evidence="4 11">Monomer.</text>
</comment>
<dbReference type="CDD" id="cd09278">
    <property type="entry name" value="RNase_HI_prokaryote_like"/>
    <property type="match status" value="1"/>
</dbReference>
<reference evidence="13" key="1">
    <citation type="journal article" date="2020" name="mSystems">
        <title>Genome- and Community-Level Interaction Insights into Carbon Utilization and Element Cycling Functions of Hydrothermarchaeota in Hydrothermal Sediment.</title>
        <authorList>
            <person name="Zhou Z."/>
            <person name="Liu Y."/>
            <person name="Xu W."/>
            <person name="Pan J."/>
            <person name="Luo Z.H."/>
            <person name="Li M."/>
        </authorList>
    </citation>
    <scope>NUCLEOTIDE SEQUENCE [LARGE SCALE GENOMIC DNA]</scope>
    <source>
        <strain evidence="13">SpSt-769</strain>
    </source>
</reference>
<evidence type="ECO:0000256" key="4">
    <source>
        <dbReference type="ARBA" id="ARBA00011245"/>
    </source>
</evidence>
<dbReference type="GO" id="GO:0004523">
    <property type="term" value="F:RNA-DNA hybrid ribonuclease activity"/>
    <property type="evidence" value="ECO:0007669"/>
    <property type="project" value="UniProtKB-UniRule"/>
</dbReference>
<evidence type="ECO:0000259" key="12">
    <source>
        <dbReference type="PROSITE" id="PS50879"/>
    </source>
</evidence>
<dbReference type="InterPro" id="IPR002156">
    <property type="entry name" value="RNaseH_domain"/>
</dbReference>
<evidence type="ECO:0000256" key="8">
    <source>
        <dbReference type="ARBA" id="ARBA00022759"/>
    </source>
</evidence>
<feature type="binding site" evidence="11">
    <location>
        <position position="70"/>
    </location>
    <ligand>
        <name>Mg(2+)</name>
        <dbReference type="ChEBI" id="CHEBI:18420"/>
        <label>1</label>
    </ligand>
</feature>
<evidence type="ECO:0000256" key="10">
    <source>
        <dbReference type="ARBA" id="ARBA00022842"/>
    </source>
</evidence>
<evidence type="ECO:0000256" key="11">
    <source>
        <dbReference type="HAMAP-Rule" id="MF_00042"/>
    </source>
</evidence>
<dbReference type="InterPro" id="IPR022892">
    <property type="entry name" value="RNaseHI"/>
</dbReference>
<dbReference type="GO" id="GO:0005737">
    <property type="term" value="C:cytoplasm"/>
    <property type="evidence" value="ECO:0007669"/>
    <property type="project" value="UniProtKB-SubCell"/>
</dbReference>
<evidence type="ECO:0000313" key="13">
    <source>
        <dbReference type="EMBL" id="HGH61480.1"/>
    </source>
</evidence>
<keyword evidence="7 11" id="KW-0479">Metal-binding</keyword>
<keyword evidence="11" id="KW-0963">Cytoplasm</keyword>
<dbReference type="Gene3D" id="3.30.420.10">
    <property type="entry name" value="Ribonuclease H-like superfamily/Ribonuclease H"/>
    <property type="match status" value="1"/>
</dbReference>
<name>A0A7C4ASL9_9BACT</name>
<keyword evidence="8 11" id="KW-0255">Endonuclease</keyword>
<evidence type="ECO:0000256" key="9">
    <source>
        <dbReference type="ARBA" id="ARBA00022801"/>
    </source>
</evidence>
<dbReference type="FunFam" id="3.30.420.10:FF:000089">
    <property type="entry name" value="Ribonuclease H"/>
    <property type="match status" value="1"/>
</dbReference>
<proteinExistence type="inferred from homology"/>
<dbReference type="NCBIfam" id="NF001236">
    <property type="entry name" value="PRK00203.1"/>
    <property type="match status" value="1"/>
</dbReference>
<evidence type="ECO:0000256" key="1">
    <source>
        <dbReference type="ARBA" id="ARBA00000077"/>
    </source>
</evidence>
<feature type="binding site" evidence="11">
    <location>
        <position position="134"/>
    </location>
    <ligand>
        <name>Mg(2+)</name>
        <dbReference type="ChEBI" id="CHEBI:18420"/>
        <label>2</label>
    </ligand>
</feature>
<dbReference type="InterPro" id="IPR012337">
    <property type="entry name" value="RNaseH-like_sf"/>
</dbReference>
<comment type="caution">
    <text evidence="13">The sequence shown here is derived from an EMBL/GenBank/DDBJ whole genome shotgun (WGS) entry which is preliminary data.</text>
</comment>
<evidence type="ECO:0000256" key="5">
    <source>
        <dbReference type="ARBA" id="ARBA00012180"/>
    </source>
</evidence>
<comment type="catalytic activity">
    <reaction evidence="1 11">
        <text>Endonucleolytic cleavage to 5'-phosphomonoester.</text>
        <dbReference type="EC" id="3.1.26.4"/>
    </reaction>
</comment>
<dbReference type="GO" id="GO:0003676">
    <property type="term" value="F:nucleic acid binding"/>
    <property type="evidence" value="ECO:0007669"/>
    <property type="project" value="InterPro"/>
</dbReference>
<comment type="function">
    <text evidence="2 11">Endonuclease that specifically degrades the RNA of RNA-DNA hybrids.</text>
</comment>
<feature type="binding site" evidence="11">
    <location>
        <position position="10"/>
    </location>
    <ligand>
        <name>Mg(2+)</name>
        <dbReference type="ChEBI" id="CHEBI:18420"/>
        <label>1</label>
    </ligand>
</feature>
<feature type="binding site" evidence="11">
    <location>
        <position position="48"/>
    </location>
    <ligand>
        <name>Mg(2+)</name>
        <dbReference type="ChEBI" id="CHEBI:18420"/>
        <label>1</label>
    </ligand>
</feature>
<dbReference type="PANTHER" id="PTHR10642:SF26">
    <property type="entry name" value="RIBONUCLEASE H1"/>
    <property type="match status" value="1"/>
</dbReference>
<comment type="subcellular location">
    <subcellularLocation>
        <location evidence="11">Cytoplasm</location>
    </subcellularLocation>
</comment>
<comment type="cofactor">
    <cofactor evidence="11">
        <name>Mg(2+)</name>
        <dbReference type="ChEBI" id="CHEBI:18420"/>
    </cofactor>
    <text evidence="11">Binds 1 Mg(2+) ion per subunit. May bind a second metal ion at a regulatory site, or after substrate binding.</text>
</comment>
<dbReference type="AlphaFoldDB" id="A0A7C4ASL9"/>
<dbReference type="SUPFAM" id="SSF53098">
    <property type="entry name" value="Ribonuclease H-like"/>
    <property type="match status" value="1"/>
</dbReference>
<keyword evidence="6 11" id="KW-0540">Nuclease</keyword>
<evidence type="ECO:0000256" key="7">
    <source>
        <dbReference type="ARBA" id="ARBA00022723"/>
    </source>
</evidence>
<sequence length="151" mass="17106">MGKIVHIFTDGSCKRNPGPGGWAAILRYDHVQKAISGGEVYTTNNRMELTAAIEALSALTRPCKVRVVTDSQYLQKGVSEWLRNWKRRGWKTASNKPVKNIDLWKKLDELVSIHDVQWEWVKGHAQHKENQLVDKLAREATERIAGSGDSE</sequence>
<organism evidence="13">
    <name type="scientific">Desulfomonile tiedjei</name>
    <dbReference type="NCBI Taxonomy" id="2358"/>
    <lineage>
        <taxon>Bacteria</taxon>
        <taxon>Pseudomonadati</taxon>
        <taxon>Thermodesulfobacteriota</taxon>
        <taxon>Desulfomonilia</taxon>
        <taxon>Desulfomonilales</taxon>
        <taxon>Desulfomonilaceae</taxon>
        <taxon>Desulfomonile</taxon>
    </lineage>
</organism>
<comment type="similarity">
    <text evidence="3 11">Belongs to the RNase H family.</text>
</comment>
<keyword evidence="10 11" id="KW-0460">Magnesium</keyword>
<accession>A0A7C4ASL9</accession>
<protein>
    <recommendedName>
        <fullName evidence="5 11">Ribonuclease H</fullName>
        <shortName evidence="11">RNase H</shortName>
        <ecNumber evidence="5 11">3.1.26.4</ecNumber>
    </recommendedName>
</protein>
<feature type="binding site" evidence="11">
    <location>
        <position position="10"/>
    </location>
    <ligand>
        <name>Mg(2+)</name>
        <dbReference type="ChEBI" id="CHEBI:18420"/>
        <label>2</label>
    </ligand>
</feature>
<dbReference type="InterPro" id="IPR050092">
    <property type="entry name" value="RNase_H"/>
</dbReference>
<dbReference type="GO" id="GO:0000287">
    <property type="term" value="F:magnesium ion binding"/>
    <property type="evidence" value="ECO:0007669"/>
    <property type="project" value="UniProtKB-UniRule"/>
</dbReference>
<dbReference type="Pfam" id="PF00075">
    <property type="entry name" value="RNase_H"/>
    <property type="match status" value="1"/>
</dbReference>
<keyword evidence="9 11" id="KW-0378">Hydrolase</keyword>
<dbReference type="EC" id="3.1.26.4" evidence="5 11"/>
<evidence type="ECO:0000256" key="6">
    <source>
        <dbReference type="ARBA" id="ARBA00022722"/>
    </source>
</evidence>
<dbReference type="HAMAP" id="MF_00042">
    <property type="entry name" value="RNase_H"/>
    <property type="match status" value="1"/>
</dbReference>
<dbReference type="PROSITE" id="PS50879">
    <property type="entry name" value="RNASE_H_1"/>
    <property type="match status" value="1"/>
</dbReference>
<evidence type="ECO:0000256" key="3">
    <source>
        <dbReference type="ARBA" id="ARBA00005300"/>
    </source>
</evidence>
<evidence type="ECO:0000256" key="2">
    <source>
        <dbReference type="ARBA" id="ARBA00004065"/>
    </source>
</evidence>
<feature type="domain" description="RNase H type-1" evidence="12">
    <location>
        <begin position="1"/>
        <end position="142"/>
    </location>
</feature>
<dbReference type="EMBL" id="DTGT01000294">
    <property type="protein sequence ID" value="HGH61480.1"/>
    <property type="molecule type" value="Genomic_DNA"/>
</dbReference>